<sequence length="453" mass="48002">MAQRAALLSAILAAASRVHAQQACTSTAETKPALSWSTCTSSGCTNTSASVTIDANWRWTHDVDGYTNCYTGNEWDASLCPDNESCASACCVDGADYESTYGITSDSTSLELKFVTGSNVGSRTFLMASDTEYQMFELLGKEFTFDVDVSKLPCGLNGALYFVAMDADGGLSKYSGNKAGAEYGTGYCDAQCPRDLKFINGEANVDGWASASNDANSGVGTHGSCCAEMDVWEANVVSTALTPHSCTNTSQHMCNGDECGGTYSSDRYAGDCDPDGCDFNPYRMGNTSFYGSGSEFVDTSKVFTVVTQFLTNDAGALSEIKRFYVQDGVVIGNAESDMTGVSGNSITPDFCTAQKEATNSTNYFEQKGGFDSMTTAMQSGMVLVMSLWDDHYANMLWLDSTTYPVDSTDEGSARGTCATTSGVPADIESSDASASVIYSNIKFGDIGTTFASK</sequence>
<dbReference type="STRING" id="252740.A0A423WJA9"/>
<keyword evidence="12" id="KW-1185">Reference proteome</keyword>
<feature type="signal peptide" evidence="10">
    <location>
        <begin position="1"/>
        <end position="20"/>
    </location>
</feature>
<keyword evidence="6" id="KW-0119">Carbohydrate metabolism</keyword>
<accession>A0A423WJA9</accession>
<dbReference type="Gene3D" id="2.70.100.10">
    <property type="entry name" value="Glycoside hydrolase, family 7, domain"/>
    <property type="match status" value="1"/>
</dbReference>
<evidence type="ECO:0000256" key="6">
    <source>
        <dbReference type="ARBA" id="ARBA00023277"/>
    </source>
</evidence>
<dbReference type="AlphaFoldDB" id="A0A423WJA9"/>
<keyword evidence="3 10" id="KW-0732">Signal</keyword>
<dbReference type="SUPFAM" id="SSF49899">
    <property type="entry name" value="Concanavalin A-like lectins/glucanases"/>
    <property type="match status" value="1"/>
</dbReference>
<dbReference type="PANTHER" id="PTHR33753">
    <property type="entry name" value="1,4-BETA-D-GLUCAN CELLOBIOHYDROLASE B"/>
    <property type="match status" value="1"/>
</dbReference>
<evidence type="ECO:0000256" key="9">
    <source>
        <dbReference type="RuleBase" id="RU361164"/>
    </source>
</evidence>
<dbReference type="OrthoDB" id="412382at2759"/>
<reference evidence="11 12" key="1">
    <citation type="submission" date="2015-09" db="EMBL/GenBank/DDBJ databases">
        <title>Host preference determinants of Valsa canker pathogens revealed by comparative genomics.</title>
        <authorList>
            <person name="Yin Z."/>
            <person name="Huang L."/>
        </authorList>
    </citation>
    <scope>NUCLEOTIDE SEQUENCE [LARGE SCALE GENOMIC DNA]</scope>
    <source>
        <strain evidence="11 12">YSFL</strain>
    </source>
</reference>
<dbReference type="InterPro" id="IPR037019">
    <property type="entry name" value="Glyco_hydro_7_sf"/>
</dbReference>
<comment type="caution">
    <text evidence="11">The sequence shown here is derived from an EMBL/GenBank/DDBJ whole genome shotgun (WGS) entry which is preliminary data.</text>
</comment>
<evidence type="ECO:0000256" key="5">
    <source>
        <dbReference type="ARBA" id="ARBA00023001"/>
    </source>
</evidence>
<dbReference type="InterPro" id="IPR001722">
    <property type="entry name" value="Glyco_hydro_7"/>
</dbReference>
<keyword evidence="8 9" id="KW-0624">Polysaccharide degradation</keyword>
<dbReference type="PANTHER" id="PTHR33753:SF2">
    <property type="entry name" value="GLYCOSIDE HYDROLASE FAMILY 7 PROTEIN"/>
    <property type="match status" value="1"/>
</dbReference>
<dbReference type="GO" id="GO:0016162">
    <property type="term" value="F:cellulose 1,4-beta-cellobiosidase activity"/>
    <property type="evidence" value="ECO:0007669"/>
    <property type="project" value="UniProtKB-EC"/>
</dbReference>
<evidence type="ECO:0000256" key="4">
    <source>
        <dbReference type="ARBA" id="ARBA00022801"/>
    </source>
</evidence>
<comment type="similarity">
    <text evidence="2 9">Belongs to the glycosyl hydrolase 7 (cellulase C) family.</text>
</comment>
<proteinExistence type="inferred from homology"/>
<dbReference type="FunFam" id="2.70.100.10:FF:000001">
    <property type="entry name" value="Glucanase"/>
    <property type="match status" value="1"/>
</dbReference>
<evidence type="ECO:0000313" key="11">
    <source>
        <dbReference type="EMBL" id="ROW03477.1"/>
    </source>
</evidence>
<dbReference type="Pfam" id="PF00840">
    <property type="entry name" value="Glyco_hydro_7"/>
    <property type="match status" value="1"/>
</dbReference>
<keyword evidence="4 9" id="KW-0378">Hydrolase</keyword>
<dbReference type="CDD" id="cd07999">
    <property type="entry name" value="GH7_CBH_EG"/>
    <property type="match status" value="1"/>
</dbReference>
<protein>
    <recommendedName>
        <fullName evidence="9">Glucanase</fullName>
        <ecNumber evidence="9">3.2.1.-</ecNumber>
    </recommendedName>
</protein>
<evidence type="ECO:0000256" key="8">
    <source>
        <dbReference type="ARBA" id="ARBA00023326"/>
    </source>
</evidence>
<organism evidence="11 12">
    <name type="scientific">Cytospora chrysosperma</name>
    <name type="common">Cytospora canker fungus</name>
    <name type="synonym">Sphaeria chrysosperma</name>
    <dbReference type="NCBI Taxonomy" id="252740"/>
    <lineage>
        <taxon>Eukaryota</taxon>
        <taxon>Fungi</taxon>
        <taxon>Dikarya</taxon>
        <taxon>Ascomycota</taxon>
        <taxon>Pezizomycotina</taxon>
        <taxon>Sordariomycetes</taxon>
        <taxon>Sordariomycetidae</taxon>
        <taxon>Diaporthales</taxon>
        <taxon>Cytosporaceae</taxon>
        <taxon>Cytospora</taxon>
    </lineage>
</organism>
<evidence type="ECO:0000256" key="1">
    <source>
        <dbReference type="ARBA" id="ARBA00001641"/>
    </source>
</evidence>
<dbReference type="Proteomes" id="UP000284375">
    <property type="component" value="Unassembled WGS sequence"/>
</dbReference>
<dbReference type="InterPro" id="IPR013320">
    <property type="entry name" value="ConA-like_dom_sf"/>
</dbReference>
<evidence type="ECO:0000256" key="7">
    <source>
        <dbReference type="ARBA" id="ARBA00023295"/>
    </source>
</evidence>
<comment type="catalytic activity">
    <reaction evidence="1">
        <text>Hydrolysis of (1-&gt;4)-beta-D-glucosidic linkages in cellulose and cellotetraose, releasing cellobiose from the non-reducing ends of the chains.</text>
        <dbReference type="EC" id="3.2.1.91"/>
    </reaction>
</comment>
<dbReference type="GO" id="GO:0030245">
    <property type="term" value="P:cellulose catabolic process"/>
    <property type="evidence" value="ECO:0007669"/>
    <property type="project" value="UniProtKB-KW"/>
</dbReference>
<evidence type="ECO:0000256" key="2">
    <source>
        <dbReference type="ARBA" id="ARBA00006044"/>
    </source>
</evidence>
<dbReference type="EMBL" id="LJZO01000003">
    <property type="protein sequence ID" value="ROW03477.1"/>
    <property type="molecule type" value="Genomic_DNA"/>
</dbReference>
<evidence type="ECO:0000313" key="12">
    <source>
        <dbReference type="Proteomes" id="UP000284375"/>
    </source>
</evidence>
<gene>
    <name evidence="11" type="ORF">VSDG_01301</name>
</gene>
<keyword evidence="7 9" id="KW-0326">Glycosidase</keyword>
<evidence type="ECO:0000256" key="10">
    <source>
        <dbReference type="SAM" id="SignalP"/>
    </source>
</evidence>
<feature type="chain" id="PRO_5019242587" description="Glucanase" evidence="10">
    <location>
        <begin position="21"/>
        <end position="453"/>
    </location>
</feature>
<evidence type="ECO:0000256" key="3">
    <source>
        <dbReference type="ARBA" id="ARBA00022729"/>
    </source>
</evidence>
<dbReference type="EC" id="3.2.1.-" evidence="9"/>
<name>A0A423WJA9_CYTCH</name>
<dbReference type="PRINTS" id="PR00734">
    <property type="entry name" value="GLHYDRLASE7"/>
</dbReference>
<keyword evidence="5 9" id="KW-0136">Cellulose degradation</keyword>